<evidence type="ECO:0000313" key="3">
    <source>
        <dbReference type="EMBL" id="TYJ57046.1"/>
    </source>
</evidence>
<dbReference type="AlphaFoldDB" id="A0A5D3B470"/>
<dbReference type="Proteomes" id="UP000322245">
    <property type="component" value="Unassembled WGS sequence"/>
</dbReference>
<evidence type="ECO:0000256" key="2">
    <source>
        <dbReference type="SAM" id="SignalP"/>
    </source>
</evidence>
<gene>
    <name evidence="3" type="ORF">B9479_002147</name>
</gene>
<feature type="compositionally biased region" description="Pro residues" evidence="1">
    <location>
        <begin position="156"/>
        <end position="168"/>
    </location>
</feature>
<protein>
    <submittedName>
        <fullName evidence="3">Uncharacterized protein</fullName>
    </submittedName>
</protein>
<reference evidence="3 4" key="1">
    <citation type="submission" date="2017-05" db="EMBL/GenBank/DDBJ databases">
        <title>The Genome Sequence of Tsuchiyaea wingfieldii DSM 27421.</title>
        <authorList>
            <person name="Cuomo C."/>
            <person name="Passer A."/>
            <person name="Billmyre B."/>
            <person name="Heitman J."/>
        </authorList>
    </citation>
    <scope>NUCLEOTIDE SEQUENCE [LARGE SCALE GENOMIC DNA]</scope>
    <source>
        <strain evidence="3 4">DSM 27421</strain>
    </source>
</reference>
<name>A0A5D3B470_9TREE</name>
<feature type="signal peptide" evidence="2">
    <location>
        <begin position="1"/>
        <end position="22"/>
    </location>
</feature>
<comment type="caution">
    <text evidence="3">The sequence shown here is derived from an EMBL/GenBank/DDBJ whole genome shotgun (WGS) entry which is preliminary data.</text>
</comment>
<feature type="compositionally biased region" description="Low complexity" evidence="1">
    <location>
        <begin position="140"/>
        <end position="155"/>
    </location>
</feature>
<accession>A0A5D3B470</accession>
<keyword evidence="4" id="KW-1185">Reference proteome</keyword>
<dbReference type="EMBL" id="NIDF01000016">
    <property type="protein sequence ID" value="TYJ57046.1"/>
    <property type="molecule type" value="Genomic_DNA"/>
</dbReference>
<evidence type="ECO:0000313" key="4">
    <source>
        <dbReference type="Proteomes" id="UP000322245"/>
    </source>
</evidence>
<feature type="chain" id="PRO_5023085103" evidence="2">
    <location>
        <begin position="23"/>
        <end position="182"/>
    </location>
</feature>
<keyword evidence="2" id="KW-0732">Signal</keyword>
<organism evidence="3 4">
    <name type="scientific">Cryptococcus floricola</name>
    <dbReference type="NCBI Taxonomy" id="2591691"/>
    <lineage>
        <taxon>Eukaryota</taxon>
        <taxon>Fungi</taxon>
        <taxon>Dikarya</taxon>
        <taxon>Basidiomycota</taxon>
        <taxon>Agaricomycotina</taxon>
        <taxon>Tremellomycetes</taxon>
        <taxon>Tremellales</taxon>
        <taxon>Cryptococcaceae</taxon>
        <taxon>Cryptococcus</taxon>
    </lineage>
</organism>
<evidence type="ECO:0000256" key="1">
    <source>
        <dbReference type="SAM" id="MobiDB-lite"/>
    </source>
</evidence>
<sequence>MLLNTQMALFLTGVLAPITAIAAPGAPVLDTAVVASIGSKYAKPTQNPAAAIIGIDTWQVLNSHDANEGSGEGQKRSYGVSGPGSVRFAFNETNKYTAETFRISYYSVGPSPTGAMGAKINPSVWVSATSTEKPTSIVQSLPSPRPLSSPTSLHLPPTPYQAPSPSLPAPFQLLRPSFTHSC</sequence>
<feature type="region of interest" description="Disordered" evidence="1">
    <location>
        <begin position="136"/>
        <end position="168"/>
    </location>
</feature>
<proteinExistence type="predicted"/>